<comment type="caution">
    <text evidence="2">The sequence shown here is derived from an EMBL/GenBank/DDBJ whole genome shotgun (WGS) entry which is preliminary data.</text>
</comment>
<feature type="domain" description="PD-(D/E)XK endonuclease-like" evidence="1">
    <location>
        <begin position="693"/>
        <end position="947"/>
    </location>
</feature>
<evidence type="ECO:0000313" key="2">
    <source>
        <dbReference type="EMBL" id="RDU72933.1"/>
    </source>
</evidence>
<gene>
    <name evidence="2" type="ORF">CQA66_03365</name>
</gene>
<dbReference type="RefSeq" id="WP_104763080.1">
    <property type="nucleotide sequence ID" value="NZ_FZPM01000013.1"/>
</dbReference>
<name>A0A3D8J628_9HELI</name>
<protein>
    <submittedName>
        <fullName evidence="2">PD-(D/E)XK nuclease family protein</fullName>
    </submittedName>
</protein>
<dbReference type="SUPFAM" id="SSF52980">
    <property type="entry name" value="Restriction endonuclease-like"/>
    <property type="match status" value="1"/>
</dbReference>
<organism evidence="2 3">
    <name type="scientific">Helicobacter aurati</name>
    <dbReference type="NCBI Taxonomy" id="137778"/>
    <lineage>
        <taxon>Bacteria</taxon>
        <taxon>Pseudomonadati</taxon>
        <taxon>Campylobacterota</taxon>
        <taxon>Epsilonproteobacteria</taxon>
        <taxon>Campylobacterales</taxon>
        <taxon>Helicobacteraceae</taxon>
        <taxon>Helicobacter</taxon>
    </lineage>
</organism>
<dbReference type="InterPro" id="IPR027417">
    <property type="entry name" value="P-loop_NTPase"/>
</dbReference>
<dbReference type="Gene3D" id="3.90.320.10">
    <property type="match status" value="1"/>
</dbReference>
<dbReference type="InterPro" id="IPR011335">
    <property type="entry name" value="Restrct_endonuc-II-like"/>
</dbReference>
<proteinExistence type="predicted"/>
<dbReference type="Proteomes" id="UP000256424">
    <property type="component" value="Unassembled WGS sequence"/>
</dbReference>
<dbReference type="SUPFAM" id="SSF52540">
    <property type="entry name" value="P-loop containing nucleoside triphosphate hydrolases"/>
    <property type="match status" value="1"/>
</dbReference>
<keyword evidence="3" id="KW-1185">Reference proteome</keyword>
<dbReference type="Pfam" id="PF12705">
    <property type="entry name" value="PDDEXK_1"/>
    <property type="match status" value="1"/>
</dbReference>
<evidence type="ECO:0000259" key="1">
    <source>
        <dbReference type="Pfam" id="PF12705"/>
    </source>
</evidence>
<evidence type="ECO:0000313" key="3">
    <source>
        <dbReference type="Proteomes" id="UP000256424"/>
    </source>
</evidence>
<dbReference type="InterPro" id="IPR038726">
    <property type="entry name" value="PDDEXK_AddAB-type"/>
</dbReference>
<accession>A0A3D8J628</accession>
<sequence>MPNPIDKSLSDVPHLESLNTQQCGSPCEDKERGMFFRKQSLYILSTTRAKAEFYLHYSRVANIDFTPLSVSNTQELLINDEWFSLFDFSRKPDMQDGILPSAMTLGEFFQRVVYSSRAFIPKNIQGFFLSQALKSVKKAKKLSSHQCMGFLCPEESFIAYLESSTLLLQFYDELREHKIPITAEKLRQFSSIDTYDEYEWQLALLAEIYAQYQDILALNNLTDSIYSNDIAPNYQVLQSYLEEFESIHIELEGFISPLQHEVLLQVAKIIPVFVHFHTDEYNVSHYIASFGVTLESKKKYIYCLSNAKMICSNDRKLQLSSLILYKTQKVMNQANLALYLASVWQRQILQGEAIERDFAIIVPNESFINYLMVLDSYTLFNYAMGIPIHSINEYRILQSIYELLQQDTYKGLPLEPLFNFLIAQRDSIQSCSDTNEQTRLLQQALQRLFPSVLKDYRLLESTHTENPCQDSHSFSEFLLVLIENPSCHYVQEPTLQNLEDVLFLLFSQNKSLLAESVRILSSLHALYNADFFAVQPLDFYQLFTLFMRDLSRLNLSDVAGGKIRVMGALEARSLSFKEVLIVDFTDDYIPNVQSQNMFLNSKIRRFYNIPTKLDKENLFKHHYYSIMKNTQKTYISFVSNAQKVPSTFLFELHCDIDSAHDIDMMYSYYDVTRSLNHVFQEDSFPPFAYTQPFSATALDTYQKCIRKFYFYYIENLRNEPLIQEDINRKDIGLCIHGALQVSYAPFINVSIGEKEIESIAKIFQQECAMRIARENYTLATRLEIERLCFIMRHFFEYQKQRARADSLQILALEHTFHVSCCGYEFRGTIDRVEKYGDAIWIYDYKTGTKPKQIESLQMPLYSLCLEKAKESFDFLTPYRDLPIYYAYFYLEDFALNNAQSAVVLQDTLLQEQRLQTLFNMLESFGKENLQTQQKRNCEDCEYTLLCQRT</sequence>
<reference evidence="2 3" key="1">
    <citation type="submission" date="2018-04" db="EMBL/GenBank/DDBJ databases">
        <title>Novel Campyloabacter and Helicobacter Species and Strains.</title>
        <authorList>
            <person name="Mannion A.J."/>
            <person name="Shen Z."/>
            <person name="Fox J.G."/>
        </authorList>
    </citation>
    <scope>NUCLEOTIDE SEQUENCE [LARGE SCALE GENOMIC DNA]</scope>
    <source>
        <strain evidence="2 3">MIT 97-5075</strain>
    </source>
</reference>
<dbReference type="OrthoDB" id="9766257at2"/>
<dbReference type="EMBL" id="NXLW01000004">
    <property type="protein sequence ID" value="RDU72933.1"/>
    <property type="molecule type" value="Genomic_DNA"/>
</dbReference>
<dbReference type="InterPro" id="IPR011604">
    <property type="entry name" value="PDDEXK-like_dom_sf"/>
</dbReference>
<dbReference type="AlphaFoldDB" id="A0A3D8J628"/>